<dbReference type="EMBL" id="MEIP01000024">
    <property type="protein sequence ID" value="PIT45958.1"/>
    <property type="molecule type" value="Genomic_DNA"/>
</dbReference>
<sequence>MTLAYWCILIAMFLPWIAASYAKKSGGFGINDNHQPREFLAKAEGKAARANAAQQNSYEIFAPFAAAVIIAHVTEHAAQLTINIWSVLFILSRLGYFYCYVNDKSFARSCIWGFGVVCIIALYIAAI</sequence>
<evidence type="ECO:0000313" key="6">
    <source>
        <dbReference type="EMBL" id="PIT45958.1"/>
    </source>
</evidence>
<reference evidence="6 7" key="1">
    <citation type="journal article" date="2017" name="MBio">
        <title>Type VI secretion-mediated competition in the bee gut microbiome.</title>
        <authorList>
            <person name="Steele M.I."/>
            <person name="Kwong W.K."/>
            <person name="Powell J.E."/>
            <person name="Whiteley M."/>
            <person name="Moran N.A."/>
        </authorList>
    </citation>
    <scope>NUCLEOTIDE SEQUENCE [LARGE SCALE GENOMIC DNA]</scope>
    <source>
        <strain evidence="6 7">Ruf1-X</strain>
    </source>
</reference>
<dbReference type="PANTHER" id="PTHR35371:SF1">
    <property type="entry name" value="BLR7753 PROTEIN"/>
    <property type="match status" value="1"/>
</dbReference>
<evidence type="ECO:0000256" key="3">
    <source>
        <dbReference type="ARBA" id="ARBA00022989"/>
    </source>
</evidence>
<dbReference type="SUPFAM" id="SSF161084">
    <property type="entry name" value="MAPEG domain-like"/>
    <property type="match status" value="1"/>
</dbReference>
<organism evidence="6 7">
    <name type="scientific">Snodgrassella alvi</name>
    <dbReference type="NCBI Taxonomy" id="1196083"/>
    <lineage>
        <taxon>Bacteria</taxon>
        <taxon>Pseudomonadati</taxon>
        <taxon>Pseudomonadota</taxon>
        <taxon>Betaproteobacteria</taxon>
        <taxon>Neisseriales</taxon>
        <taxon>Neisseriaceae</taxon>
        <taxon>Snodgrassella</taxon>
    </lineage>
</organism>
<evidence type="ECO:0000256" key="2">
    <source>
        <dbReference type="ARBA" id="ARBA00022692"/>
    </source>
</evidence>
<dbReference type="InterPro" id="IPR023352">
    <property type="entry name" value="MAPEG-like_dom_sf"/>
</dbReference>
<dbReference type="PANTHER" id="PTHR35371">
    <property type="entry name" value="INNER MEMBRANE PROTEIN"/>
    <property type="match status" value="1"/>
</dbReference>
<accession>A0A2N9XEC0</accession>
<evidence type="ECO:0000256" key="4">
    <source>
        <dbReference type="ARBA" id="ARBA00023136"/>
    </source>
</evidence>
<feature type="transmembrane region" description="Helical" evidence="5">
    <location>
        <begin position="106"/>
        <end position="126"/>
    </location>
</feature>
<dbReference type="Gene3D" id="1.20.120.550">
    <property type="entry name" value="Membrane associated eicosanoid/glutathione metabolism-like domain"/>
    <property type="match status" value="1"/>
</dbReference>
<dbReference type="AlphaFoldDB" id="A0A2N9XEC0"/>
<dbReference type="GO" id="GO:0016020">
    <property type="term" value="C:membrane"/>
    <property type="evidence" value="ECO:0007669"/>
    <property type="project" value="UniProtKB-SubCell"/>
</dbReference>
<comment type="caution">
    <text evidence="6">The sequence shown here is derived from an EMBL/GenBank/DDBJ whole genome shotgun (WGS) entry which is preliminary data.</text>
</comment>
<proteinExistence type="predicted"/>
<dbReference type="Proteomes" id="UP000229970">
    <property type="component" value="Unassembled WGS sequence"/>
</dbReference>
<evidence type="ECO:0000256" key="5">
    <source>
        <dbReference type="SAM" id="Phobius"/>
    </source>
</evidence>
<protein>
    <recommendedName>
        <fullName evidence="8">MAPEG family protein</fullName>
    </recommendedName>
</protein>
<keyword evidence="3 5" id="KW-1133">Transmembrane helix</keyword>
<name>A0A2N9XEC0_9NEIS</name>
<comment type="subcellular location">
    <subcellularLocation>
        <location evidence="1">Membrane</location>
    </subcellularLocation>
</comment>
<keyword evidence="2 5" id="KW-0812">Transmembrane</keyword>
<keyword evidence="4 5" id="KW-0472">Membrane</keyword>
<gene>
    <name evidence="6" type="ORF">BHC46_08660</name>
</gene>
<evidence type="ECO:0000313" key="7">
    <source>
        <dbReference type="Proteomes" id="UP000229970"/>
    </source>
</evidence>
<dbReference type="Pfam" id="PF01124">
    <property type="entry name" value="MAPEG"/>
    <property type="match status" value="1"/>
</dbReference>
<evidence type="ECO:0000256" key="1">
    <source>
        <dbReference type="ARBA" id="ARBA00004370"/>
    </source>
</evidence>
<dbReference type="RefSeq" id="WP_100102750.1">
    <property type="nucleotide sequence ID" value="NZ_MEIP01000024.1"/>
</dbReference>
<dbReference type="InterPro" id="IPR001129">
    <property type="entry name" value="Membr-assoc_MAPEG"/>
</dbReference>
<feature type="transmembrane region" description="Helical" evidence="5">
    <location>
        <begin position="82"/>
        <end position="99"/>
    </location>
</feature>
<evidence type="ECO:0008006" key="8">
    <source>
        <dbReference type="Google" id="ProtNLM"/>
    </source>
</evidence>